<keyword evidence="4" id="KW-1003">Cell membrane</keyword>
<dbReference type="PANTHER" id="PTHR30294">
    <property type="entry name" value="MEMBRANE COMPONENT OF ABC TRANSPORTER YHHJ-RELATED"/>
    <property type="match status" value="1"/>
</dbReference>
<keyword evidence="11" id="KW-1185">Reference proteome</keyword>
<evidence type="ECO:0000256" key="3">
    <source>
        <dbReference type="ARBA" id="ARBA00022448"/>
    </source>
</evidence>
<reference evidence="10 11" key="1">
    <citation type="submission" date="2020-07" db="EMBL/GenBank/DDBJ databases">
        <title>Alkalicella. sp. LB2 genome.</title>
        <authorList>
            <person name="Postec A."/>
            <person name="Quemeneur M."/>
        </authorList>
    </citation>
    <scope>NUCLEOTIDE SEQUENCE [LARGE SCALE GENOMIC DNA]</scope>
    <source>
        <strain evidence="10 11">LB2</strain>
    </source>
</reference>
<evidence type="ECO:0000256" key="8">
    <source>
        <dbReference type="SAM" id="Phobius"/>
    </source>
</evidence>
<dbReference type="InterPro" id="IPR013525">
    <property type="entry name" value="ABC2_TM"/>
</dbReference>
<comment type="subcellular location">
    <subcellularLocation>
        <location evidence="1">Cell membrane</location>
        <topology evidence="1">Multi-pass membrane protein</topology>
    </subcellularLocation>
</comment>
<dbReference type="PROSITE" id="PS51012">
    <property type="entry name" value="ABC_TM2"/>
    <property type="match status" value="1"/>
</dbReference>
<evidence type="ECO:0000256" key="2">
    <source>
        <dbReference type="ARBA" id="ARBA00007783"/>
    </source>
</evidence>
<dbReference type="GO" id="GO:0005886">
    <property type="term" value="C:plasma membrane"/>
    <property type="evidence" value="ECO:0007669"/>
    <property type="project" value="UniProtKB-SubCell"/>
</dbReference>
<dbReference type="InterPro" id="IPR047817">
    <property type="entry name" value="ABC2_TM_bact-type"/>
</dbReference>
<keyword evidence="5 8" id="KW-0812">Transmembrane</keyword>
<sequence>MKTLFIGLKDIILILRDRKTLFTLLGTPLILTFVLGTALSPLWGGNEQNLGLLLVINSDAQGQFSKILVEEVYGSEEFSQRFEVEIIDDFKEGEKLVNSGNAIALVSIPEDFSADLIMGRHTKLEIIGDAGNTFLPPVIMNVTEMFVEEVTIKLVAINLSTQFISGDINEKIEEVVGLLDTREPYINLIKDTSYSNRIEDPASNTNPMGYYSAAMAVMYLLFNANLGGKRILQEREQGTLQRLRVSNINPFEFIMGKTLGIYFSSFIQLIVLINFTRIFYNVDWGGQGKVLAFSAVVVLATSGIGMFIASLSDTASGADGLGSLIILCMSALGGSMFPLMGMPPLMQMLSKLTFNRWAIDGFYQIMFFNTSLTSLYQNLLILASIGLVTMSFSIFRLAKLEVK</sequence>
<dbReference type="AlphaFoldDB" id="A0A7G9W762"/>
<proteinExistence type="inferred from homology"/>
<evidence type="ECO:0000256" key="1">
    <source>
        <dbReference type="ARBA" id="ARBA00004651"/>
    </source>
</evidence>
<dbReference type="EMBL" id="CP058559">
    <property type="protein sequence ID" value="QNO14524.1"/>
    <property type="molecule type" value="Genomic_DNA"/>
</dbReference>
<feature type="transmembrane region" description="Helical" evidence="8">
    <location>
        <begin position="259"/>
        <end position="279"/>
    </location>
</feature>
<accession>A0A7G9W762</accession>
<evidence type="ECO:0000256" key="4">
    <source>
        <dbReference type="ARBA" id="ARBA00022475"/>
    </source>
</evidence>
<evidence type="ECO:0000313" key="10">
    <source>
        <dbReference type="EMBL" id="QNO14524.1"/>
    </source>
</evidence>
<feature type="domain" description="ABC transmembrane type-2" evidence="9">
    <location>
        <begin position="175"/>
        <end position="400"/>
    </location>
</feature>
<feature type="transmembrane region" description="Helical" evidence="8">
    <location>
        <begin position="208"/>
        <end position="226"/>
    </location>
</feature>
<keyword evidence="7 8" id="KW-0472">Membrane</keyword>
<evidence type="ECO:0000256" key="6">
    <source>
        <dbReference type="ARBA" id="ARBA00022989"/>
    </source>
</evidence>
<feature type="transmembrane region" description="Helical" evidence="8">
    <location>
        <begin position="21"/>
        <end position="43"/>
    </location>
</feature>
<feature type="transmembrane region" description="Helical" evidence="8">
    <location>
        <begin position="321"/>
        <end position="340"/>
    </location>
</feature>
<dbReference type="Proteomes" id="UP000516160">
    <property type="component" value="Chromosome"/>
</dbReference>
<dbReference type="Pfam" id="PF12698">
    <property type="entry name" value="ABC2_membrane_3"/>
    <property type="match status" value="1"/>
</dbReference>
<keyword evidence="3" id="KW-0813">Transport</keyword>
<dbReference type="GO" id="GO:0140359">
    <property type="term" value="F:ABC-type transporter activity"/>
    <property type="evidence" value="ECO:0007669"/>
    <property type="project" value="InterPro"/>
</dbReference>
<feature type="transmembrane region" description="Helical" evidence="8">
    <location>
        <begin position="375"/>
        <end position="398"/>
    </location>
</feature>
<dbReference type="InterPro" id="IPR051449">
    <property type="entry name" value="ABC-2_transporter_component"/>
</dbReference>
<dbReference type="Gene3D" id="3.40.1710.10">
    <property type="entry name" value="abc type-2 transporter like domain"/>
    <property type="match status" value="1"/>
</dbReference>
<dbReference type="RefSeq" id="WP_213168289.1">
    <property type="nucleotide sequence ID" value="NZ_CP058559.1"/>
</dbReference>
<gene>
    <name evidence="10" type="ORF">HYG86_06895</name>
</gene>
<evidence type="ECO:0000256" key="7">
    <source>
        <dbReference type="ARBA" id="ARBA00023136"/>
    </source>
</evidence>
<organism evidence="10 11">
    <name type="scientific">Alkalicella caledoniensis</name>
    <dbReference type="NCBI Taxonomy" id="2731377"/>
    <lineage>
        <taxon>Bacteria</taxon>
        <taxon>Bacillati</taxon>
        <taxon>Bacillota</taxon>
        <taxon>Clostridia</taxon>
        <taxon>Eubacteriales</taxon>
        <taxon>Proteinivoracaceae</taxon>
        <taxon>Alkalicella</taxon>
    </lineage>
</organism>
<dbReference type="KEGG" id="acae:HYG86_06895"/>
<keyword evidence="6 8" id="KW-1133">Transmembrane helix</keyword>
<name>A0A7G9W762_ALKCA</name>
<comment type="similarity">
    <text evidence="2">Belongs to the ABC-2 integral membrane protein family.</text>
</comment>
<dbReference type="PANTHER" id="PTHR30294:SF48">
    <property type="entry name" value="LINEARMYCIN RESISTANCE PERMEASE PROTEIN LNRM"/>
    <property type="match status" value="1"/>
</dbReference>
<evidence type="ECO:0000259" key="9">
    <source>
        <dbReference type="PROSITE" id="PS51012"/>
    </source>
</evidence>
<feature type="transmembrane region" description="Helical" evidence="8">
    <location>
        <begin position="291"/>
        <end position="309"/>
    </location>
</feature>
<evidence type="ECO:0000313" key="11">
    <source>
        <dbReference type="Proteomes" id="UP000516160"/>
    </source>
</evidence>
<evidence type="ECO:0000256" key="5">
    <source>
        <dbReference type="ARBA" id="ARBA00022692"/>
    </source>
</evidence>
<protein>
    <submittedName>
        <fullName evidence="10">ABC transporter permease</fullName>
    </submittedName>
</protein>